<evidence type="ECO:0000256" key="1">
    <source>
        <dbReference type="SAM" id="Phobius"/>
    </source>
</evidence>
<feature type="transmembrane region" description="Helical" evidence="1">
    <location>
        <begin position="63"/>
        <end position="82"/>
    </location>
</feature>
<organism evidence="2">
    <name type="scientific">candidate division WOR-3 bacterium</name>
    <dbReference type="NCBI Taxonomy" id="2052148"/>
    <lineage>
        <taxon>Bacteria</taxon>
        <taxon>Bacteria division WOR-3</taxon>
    </lineage>
</organism>
<dbReference type="EMBL" id="DSBX01000305">
    <property type="protein sequence ID" value="HDR00203.1"/>
    <property type="molecule type" value="Genomic_DNA"/>
</dbReference>
<comment type="caution">
    <text evidence="2">The sequence shown here is derived from an EMBL/GenBank/DDBJ whole genome shotgun (WGS) entry which is preliminary data.</text>
</comment>
<keyword evidence="1" id="KW-1133">Transmembrane helix</keyword>
<reference evidence="2" key="1">
    <citation type="journal article" date="2020" name="mSystems">
        <title>Genome- and Community-Level Interaction Insights into Carbon Utilization and Element Cycling Functions of Hydrothermarchaeota in Hydrothermal Sediment.</title>
        <authorList>
            <person name="Zhou Z."/>
            <person name="Liu Y."/>
            <person name="Xu W."/>
            <person name="Pan J."/>
            <person name="Luo Z.H."/>
            <person name="Li M."/>
        </authorList>
    </citation>
    <scope>NUCLEOTIDE SEQUENCE [LARGE SCALE GENOMIC DNA]</scope>
    <source>
        <strain evidence="2">SpSt-1182</strain>
    </source>
</reference>
<dbReference type="Proteomes" id="UP000885672">
    <property type="component" value="Unassembled WGS sequence"/>
</dbReference>
<keyword evidence="1" id="KW-0812">Transmembrane</keyword>
<sequence>MPTVKVRRPDGLHCFHCNARVDEAACRCPSCGREFAGEGVPSLRRSGRVGERVRAGFGSRRRGYWPAVIVLAALAVVSGFVFRGRGERPAVPRPDTPEVGARVFDTREHPVGRIERRTILAKVRAGLPDDSLRSALNWLLYRAVDERNRFEGGNLRVVWVYLYESDSSPVTDWRAMAIWQTPGLTEATRPSGIGGDAVRVGGVEYDFSNEMRTTAGGGDDD</sequence>
<dbReference type="AlphaFoldDB" id="A0A7V0T6R0"/>
<name>A0A7V0T6R0_UNCW3</name>
<keyword evidence="1" id="KW-0472">Membrane</keyword>
<proteinExistence type="predicted"/>
<gene>
    <name evidence="2" type="ORF">ENN51_07985</name>
</gene>
<evidence type="ECO:0000313" key="2">
    <source>
        <dbReference type="EMBL" id="HDR00203.1"/>
    </source>
</evidence>
<accession>A0A7V0T6R0</accession>
<protein>
    <submittedName>
        <fullName evidence="2">Uncharacterized protein</fullName>
    </submittedName>
</protein>